<accession>A0A0F9V5F4</accession>
<sequence>MKTPFKNIDEITAMAASCFPLARAAATGIEEDVLDLVVPRAKRDAKVLMLQLRQGAIFEKGVLAKLVELIDELDKEIDKGTYVETHYDNSPENASADTSWEQERLTPEADRLTNALIVLVELYATLGAVHDLLQAEKTLKGLRNVA</sequence>
<comment type="caution">
    <text evidence="1">The sequence shown here is derived from an EMBL/GenBank/DDBJ whole genome shotgun (WGS) entry which is preliminary data.</text>
</comment>
<protein>
    <submittedName>
        <fullName evidence="1">Uncharacterized protein</fullName>
    </submittedName>
</protein>
<gene>
    <name evidence="1" type="ORF">LCGC14_0525010</name>
</gene>
<proteinExistence type="predicted"/>
<evidence type="ECO:0000313" key="1">
    <source>
        <dbReference type="EMBL" id="KKN61118.1"/>
    </source>
</evidence>
<dbReference type="AlphaFoldDB" id="A0A0F9V5F4"/>
<organism evidence="1">
    <name type="scientific">marine sediment metagenome</name>
    <dbReference type="NCBI Taxonomy" id="412755"/>
    <lineage>
        <taxon>unclassified sequences</taxon>
        <taxon>metagenomes</taxon>
        <taxon>ecological metagenomes</taxon>
    </lineage>
</organism>
<reference evidence="1" key="1">
    <citation type="journal article" date="2015" name="Nature">
        <title>Complex archaea that bridge the gap between prokaryotes and eukaryotes.</title>
        <authorList>
            <person name="Spang A."/>
            <person name="Saw J.H."/>
            <person name="Jorgensen S.L."/>
            <person name="Zaremba-Niedzwiedzka K."/>
            <person name="Martijn J."/>
            <person name="Lind A.E."/>
            <person name="van Eijk R."/>
            <person name="Schleper C."/>
            <person name="Guy L."/>
            <person name="Ettema T.J."/>
        </authorList>
    </citation>
    <scope>NUCLEOTIDE SEQUENCE</scope>
</reference>
<dbReference type="EMBL" id="LAZR01000670">
    <property type="protein sequence ID" value="KKN61118.1"/>
    <property type="molecule type" value="Genomic_DNA"/>
</dbReference>
<name>A0A0F9V5F4_9ZZZZ</name>